<dbReference type="PROSITE" id="PS50943">
    <property type="entry name" value="HTH_CROC1"/>
    <property type="match status" value="1"/>
</dbReference>
<organism evidence="2 3">
    <name type="scientific">Geovibrio thiophilus</name>
    <dbReference type="NCBI Taxonomy" id="139438"/>
    <lineage>
        <taxon>Bacteria</taxon>
        <taxon>Pseudomonadati</taxon>
        <taxon>Deferribacterota</taxon>
        <taxon>Deferribacteres</taxon>
        <taxon>Deferribacterales</taxon>
        <taxon>Geovibrionaceae</taxon>
        <taxon>Geovibrio</taxon>
    </lineage>
</organism>
<protein>
    <submittedName>
        <fullName evidence="2">Transcriptional regulator</fullName>
    </submittedName>
</protein>
<dbReference type="InterPro" id="IPR010982">
    <property type="entry name" value="Lambda_DNA-bd_dom_sf"/>
</dbReference>
<dbReference type="Proteomes" id="UP000287502">
    <property type="component" value="Chromosome"/>
</dbReference>
<feature type="domain" description="HTH cro/C1-type" evidence="1">
    <location>
        <begin position="13"/>
        <end position="68"/>
    </location>
</feature>
<dbReference type="NCBIfam" id="TIGR03070">
    <property type="entry name" value="couple_hipB"/>
    <property type="match status" value="1"/>
</dbReference>
<dbReference type="RefSeq" id="WP_128465992.1">
    <property type="nucleotide sequence ID" value="NZ_CP035108.1"/>
</dbReference>
<gene>
    <name evidence="2" type="ORF">EP073_04570</name>
</gene>
<name>A0A410JXD3_9BACT</name>
<accession>A0A410JXD3</accession>
<evidence type="ECO:0000313" key="3">
    <source>
        <dbReference type="Proteomes" id="UP000287502"/>
    </source>
</evidence>
<dbReference type="EMBL" id="CP035108">
    <property type="protein sequence ID" value="QAR32705.1"/>
    <property type="molecule type" value="Genomic_DNA"/>
</dbReference>
<dbReference type="AlphaFoldDB" id="A0A410JXD3"/>
<dbReference type="InterPro" id="IPR001387">
    <property type="entry name" value="Cro/C1-type_HTH"/>
</dbReference>
<dbReference type="OrthoDB" id="9803228at2"/>
<dbReference type="KEGG" id="gtl:EP073_04570"/>
<dbReference type="GO" id="GO:0003677">
    <property type="term" value="F:DNA binding"/>
    <property type="evidence" value="ECO:0007669"/>
    <property type="project" value="InterPro"/>
</dbReference>
<dbReference type="Pfam" id="PF01381">
    <property type="entry name" value="HTH_3"/>
    <property type="match status" value="1"/>
</dbReference>
<dbReference type="SUPFAM" id="SSF47413">
    <property type="entry name" value="lambda repressor-like DNA-binding domains"/>
    <property type="match status" value="1"/>
</dbReference>
<reference evidence="2 3" key="1">
    <citation type="submission" date="2019-01" db="EMBL/GenBank/DDBJ databases">
        <title>Geovibrio thiophilus DSM 11263, complete genome.</title>
        <authorList>
            <person name="Spring S."/>
            <person name="Bunk B."/>
            <person name="Sproer C."/>
        </authorList>
    </citation>
    <scope>NUCLEOTIDE SEQUENCE [LARGE SCALE GENOMIC DNA]</scope>
    <source>
        <strain evidence="2 3">DSM 11263</strain>
    </source>
</reference>
<dbReference type="CDD" id="cd00093">
    <property type="entry name" value="HTH_XRE"/>
    <property type="match status" value="1"/>
</dbReference>
<dbReference type="InterPro" id="IPR017507">
    <property type="entry name" value="Tscrpt_reg_HipB-like"/>
</dbReference>
<evidence type="ECO:0000259" key="1">
    <source>
        <dbReference type="PROSITE" id="PS50943"/>
    </source>
</evidence>
<keyword evidence="3" id="KW-1185">Reference proteome</keyword>
<evidence type="ECO:0000313" key="2">
    <source>
        <dbReference type="EMBL" id="QAR32705.1"/>
    </source>
</evidence>
<dbReference type="SMART" id="SM00530">
    <property type="entry name" value="HTH_XRE"/>
    <property type="match status" value="1"/>
</dbReference>
<dbReference type="Gene3D" id="1.10.260.40">
    <property type="entry name" value="lambda repressor-like DNA-binding domains"/>
    <property type="match status" value="1"/>
</dbReference>
<sequence>MRIISSEDFGKIIRERRKELGLTQTQLAQLSGVGLRFISELERGKENVRLGYAIKIASNLGIDITAESRG</sequence>
<proteinExistence type="predicted"/>